<dbReference type="RefSeq" id="WP_163302956.1">
    <property type="nucleotide sequence ID" value="NZ_JAAGRQ010000066.1"/>
</dbReference>
<dbReference type="EMBL" id="JAAGRQ010000066">
    <property type="protein sequence ID" value="NDY57874.1"/>
    <property type="molecule type" value="Genomic_DNA"/>
</dbReference>
<reference evidence="2 3" key="1">
    <citation type="submission" date="2020-02" db="EMBL/GenBank/DDBJ databases">
        <title>Comparative genomics of sulfur disproportionating microorganisms.</title>
        <authorList>
            <person name="Ward L.M."/>
            <person name="Bertran E."/>
            <person name="Johnston D.T."/>
        </authorList>
    </citation>
    <scope>NUCLEOTIDE SEQUENCE [LARGE SCALE GENOMIC DNA]</scope>
    <source>
        <strain evidence="2 3">DSM 3696</strain>
    </source>
</reference>
<sequence>MWLALLVVLVLQTPHEALAIQTHGGAEGLYSHQFGHLLFLLAMVVLYFRLRRHVEWTSRGWKYIAVSCLLFAVWNAVAFLGHWLEELMPSPAFAGGTNPWDRVLVAAPAWKALLFYACKLDHLVAVPAMLFFLLGLRAFCKERS</sequence>
<keyword evidence="3" id="KW-1185">Reference proteome</keyword>
<keyword evidence="1" id="KW-0472">Membrane</keyword>
<keyword evidence="1" id="KW-1133">Transmembrane helix</keyword>
<evidence type="ECO:0000256" key="1">
    <source>
        <dbReference type="SAM" id="Phobius"/>
    </source>
</evidence>
<dbReference type="Proteomes" id="UP000469724">
    <property type="component" value="Unassembled WGS sequence"/>
</dbReference>
<feature type="transmembrane region" description="Helical" evidence="1">
    <location>
        <begin position="60"/>
        <end position="84"/>
    </location>
</feature>
<accession>A0A7K3NNV4</accession>
<comment type="caution">
    <text evidence="2">The sequence shown here is derived from an EMBL/GenBank/DDBJ whole genome shotgun (WGS) entry which is preliminary data.</text>
</comment>
<name>A0A7K3NNV4_9BACT</name>
<feature type="transmembrane region" description="Helical" evidence="1">
    <location>
        <begin position="29"/>
        <end position="48"/>
    </location>
</feature>
<gene>
    <name evidence="2" type="ORF">G3N56_14150</name>
</gene>
<feature type="transmembrane region" description="Helical" evidence="1">
    <location>
        <begin position="122"/>
        <end position="140"/>
    </location>
</feature>
<evidence type="ECO:0000313" key="3">
    <source>
        <dbReference type="Proteomes" id="UP000469724"/>
    </source>
</evidence>
<evidence type="ECO:0000313" key="2">
    <source>
        <dbReference type="EMBL" id="NDY57874.1"/>
    </source>
</evidence>
<dbReference type="AlphaFoldDB" id="A0A7K3NNV4"/>
<protein>
    <submittedName>
        <fullName evidence="2">Uncharacterized protein</fullName>
    </submittedName>
</protein>
<organism evidence="2 3">
    <name type="scientific">Desulfolutivibrio sulfodismutans</name>
    <dbReference type="NCBI Taxonomy" id="63561"/>
    <lineage>
        <taxon>Bacteria</taxon>
        <taxon>Pseudomonadati</taxon>
        <taxon>Thermodesulfobacteriota</taxon>
        <taxon>Desulfovibrionia</taxon>
        <taxon>Desulfovibrionales</taxon>
        <taxon>Desulfovibrionaceae</taxon>
        <taxon>Desulfolutivibrio</taxon>
    </lineage>
</organism>
<keyword evidence="1" id="KW-0812">Transmembrane</keyword>
<proteinExistence type="predicted"/>